<protein>
    <submittedName>
        <fullName evidence="2">Uncharacterized protein</fullName>
    </submittedName>
</protein>
<dbReference type="RefSeq" id="WP_165769418.1">
    <property type="nucleotide sequence ID" value="NZ_FYEH01000002.1"/>
</dbReference>
<dbReference type="AlphaFoldDB" id="A0A212QQA7"/>
<evidence type="ECO:0000313" key="3">
    <source>
        <dbReference type="Proteomes" id="UP000197065"/>
    </source>
</evidence>
<evidence type="ECO:0000256" key="1">
    <source>
        <dbReference type="SAM" id="MobiDB-lite"/>
    </source>
</evidence>
<proteinExistence type="predicted"/>
<name>A0A212QQA7_9PROT</name>
<organism evidence="2 3">
    <name type="scientific">Arboricoccus pini</name>
    <dbReference type="NCBI Taxonomy" id="1963835"/>
    <lineage>
        <taxon>Bacteria</taxon>
        <taxon>Pseudomonadati</taxon>
        <taxon>Pseudomonadota</taxon>
        <taxon>Alphaproteobacteria</taxon>
        <taxon>Geminicoccales</taxon>
        <taxon>Geminicoccaceae</taxon>
        <taxon>Arboricoccus</taxon>
    </lineage>
</organism>
<reference evidence="2 3" key="1">
    <citation type="submission" date="2017-06" db="EMBL/GenBank/DDBJ databases">
        <authorList>
            <person name="Kim H.J."/>
            <person name="Triplett B.A."/>
        </authorList>
    </citation>
    <scope>NUCLEOTIDE SEQUENCE [LARGE SCALE GENOMIC DNA]</scope>
    <source>
        <strain evidence="2 3">B29T1</strain>
    </source>
</reference>
<dbReference type="EMBL" id="FYEH01000002">
    <property type="protein sequence ID" value="SNB61654.1"/>
    <property type="molecule type" value="Genomic_DNA"/>
</dbReference>
<keyword evidence="3" id="KW-1185">Reference proteome</keyword>
<feature type="region of interest" description="Disordered" evidence="1">
    <location>
        <begin position="1"/>
        <end position="55"/>
    </location>
</feature>
<sequence length="55" mass="6004">MSEKKKQDEDLDEALDDTFPSSDPIPIGGGITGDEEPPPQPQPQPAKKKDESLKK</sequence>
<evidence type="ECO:0000313" key="2">
    <source>
        <dbReference type="EMBL" id="SNB61654.1"/>
    </source>
</evidence>
<dbReference type="Proteomes" id="UP000197065">
    <property type="component" value="Unassembled WGS sequence"/>
</dbReference>
<accession>A0A212QQA7</accession>
<gene>
    <name evidence="2" type="ORF">SAMN07250955_102320</name>
</gene>